<dbReference type="PANTHER" id="PTHR33993:SF14">
    <property type="entry name" value="GB|AAF24581.1"/>
    <property type="match status" value="1"/>
</dbReference>
<name>A0A1C5HXW9_9ACTN</name>
<dbReference type="InterPro" id="IPR029068">
    <property type="entry name" value="Glyas_Bleomycin-R_OHBP_Dase"/>
</dbReference>
<dbReference type="InterPro" id="IPR004360">
    <property type="entry name" value="Glyas_Fos-R_dOase_dom"/>
</dbReference>
<dbReference type="Gene3D" id="3.10.180.10">
    <property type="entry name" value="2,3-Dihydroxybiphenyl 1,2-Dioxygenase, domain 1"/>
    <property type="match status" value="1"/>
</dbReference>
<dbReference type="OrthoDB" id="4565236at2"/>
<proteinExistence type="predicted"/>
<dbReference type="PROSITE" id="PS51819">
    <property type="entry name" value="VOC"/>
    <property type="match status" value="1"/>
</dbReference>
<dbReference type="RefSeq" id="WP_089011984.1">
    <property type="nucleotide sequence ID" value="NZ_LT607754.1"/>
</dbReference>
<dbReference type="Pfam" id="PF00903">
    <property type="entry name" value="Glyoxalase"/>
    <property type="match status" value="1"/>
</dbReference>
<evidence type="ECO:0000313" key="3">
    <source>
        <dbReference type="Proteomes" id="UP000198221"/>
    </source>
</evidence>
<dbReference type="InterPro" id="IPR052164">
    <property type="entry name" value="Anthracycline_SecMetBiosynth"/>
</dbReference>
<evidence type="ECO:0000259" key="1">
    <source>
        <dbReference type="PROSITE" id="PS51819"/>
    </source>
</evidence>
<dbReference type="SUPFAM" id="SSF54593">
    <property type="entry name" value="Glyoxalase/Bleomycin resistance protein/Dihydroxybiphenyl dioxygenase"/>
    <property type="match status" value="1"/>
</dbReference>
<organism evidence="2 3">
    <name type="scientific">Micromonospora inositola</name>
    <dbReference type="NCBI Taxonomy" id="47865"/>
    <lineage>
        <taxon>Bacteria</taxon>
        <taxon>Bacillati</taxon>
        <taxon>Actinomycetota</taxon>
        <taxon>Actinomycetes</taxon>
        <taxon>Micromonosporales</taxon>
        <taxon>Micromonosporaceae</taxon>
        <taxon>Micromonospora</taxon>
    </lineage>
</organism>
<dbReference type="EMBL" id="LT607754">
    <property type="protein sequence ID" value="SCG50826.1"/>
    <property type="molecule type" value="Genomic_DNA"/>
</dbReference>
<protein>
    <recommendedName>
        <fullName evidence="1">VOC domain-containing protein</fullName>
    </recommendedName>
</protein>
<dbReference type="InterPro" id="IPR037523">
    <property type="entry name" value="VOC_core"/>
</dbReference>
<gene>
    <name evidence="2" type="ORF">GA0070613_1970</name>
</gene>
<accession>A0A1C5HXW9</accession>
<sequence length="114" mass="12101">MTSGMKTIIYPVRDLERAKALYGRLMGVEPVVDEPYYVGYALAGQDVGLDPNGYGQGMTGPVAYWHVDDIEGSLKELLDAGAEKVQTVKDVGGGKLVASVRDADGNMVGLIQAP</sequence>
<dbReference type="PANTHER" id="PTHR33993">
    <property type="entry name" value="GLYOXALASE-RELATED"/>
    <property type="match status" value="1"/>
</dbReference>
<dbReference type="Proteomes" id="UP000198221">
    <property type="component" value="Chromosome I"/>
</dbReference>
<feature type="domain" description="VOC" evidence="1">
    <location>
        <begin position="4"/>
        <end position="113"/>
    </location>
</feature>
<reference evidence="3" key="1">
    <citation type="submission" date="2016-06" db="EMBL/GenBank/DDBJ databases">
        <authorList>
            <person name="Varghese N."/>
            <person name="Submissions Spin"/>
        </authorList>
    </citation>
    <scope>NUCLEOTIDE SEQUENCE [LARGE SCALE GENOMIC DNA]</scope>
    <source>
        <strain evidence="3">DSM 43819</strain>
    </source>
</reference>
<dbReference type="AlphaFoldDB" id="A0A1C5HXW9"/>
<keyword evidence="3" id="KW-1185">Reference proteome</keyword>
<evidence type="ECO:0000313" key="2">
    <source>
        <dbReference type="EMBL" id="SCG50826.1"/>
    </source>
</evidence>